<dbReference type="AlphaFoldDB" id="X1I022"/>
<proteinExistence type="predicted"/>
<name>X1I022_9ZZZZ</name>
<comment type="caution">
    <text evidence="1">The sequence shown here is derived from an EMBL/GenBank/DDBJ whole genome shotgun (WGS) entry which is preliminary data.</text>
</comment>
<feature type="non-terminal residue" evidence="1">
    <location>
        <position position="1"/>
    </location>
</feature>
<accession>X1I022</accession>
<dbReference type="EMBL" id="BARU01021925">
    <property type="protein sequence ID" value="GAH50908.1"/>
    <property type="molecule type" value="Genomic_DNA"/>
</dbReference>
<organism evidence="1">
    <name type="scientific">marine sediment metagenome</name>
    <dbReference type="NCBI Taxonomy" id="412755"/>
    <lineage>
        <taxon>unclassified sequences</taxon>
        <taxon>metagenomes</taxon>
        <taxon>ecological metagenomes</taxon>
    </lineage>
</organism>
<protein>
    <submittedName>
        <fullName evidence="1">Uncharacterized protein</fullName>
    </submittedName>
</protein>
<sequence>IKMVNDYTSAAHEVARYVARPSAISKLALEQRIELFTAMHGRRLCGKWGEANVLSLSKPKSTEPGDWERLARWDTIRDRLGFDLDAQDIYHAWRNQTFLSIDVSYMEIEDFLDDVPGEIEPEPPPPLLWGDPV</sequence>
<evidence type="ECO:0000313" key="1">
    <source>
        <dbReference type="EMBL" id="GAH50908.1"/>
    </source>
</evidence>
<reference evidence="1" key="1">
    <citation type="journal article" date="2014" name="Front. Microbiol.">
        <title>High frequency of phylogenetically diverse reductive dehalogenase-homologous genes in deep subseafloor sedimentary metagenomes.</title>
        <authorList>
            <person name="Kawai M."/>
            <person name="Futagami T."/>
            <person name="Toyoda A."/>
            <person name="Takaki Y."/>
            <person name="Nishi S."/>
            <person name="Hori S."/>
            <person name="Arai W."/>
            <person name="Tsubouchi T."/>
            <person name="Morono Y."/>
            <person name="Uchiyama I."/>
            <person name="Ito T."/>
            <person name="Fujiyama A."/>
            <person name="Inagaki F."/>
            <person name="Takami H."/>
        </authorList>
    </citation>
    <scope>NUCLEOTIDE SEQUENCE</scope>
    <source>
        <strain evidence="1">Expedition CK06-06</strain>
    </source>
</reference>
<gene>
    <name evidence="1" type="ORF">S03H2_35806</name>
</gene>